<dbReference type="PANTHER" id="PTHR35204">
    <property type="entry name" value="YALI0A21131P"/>
    <property type="match status" value="1"/>
</dbReference>
<dbReference type="AlphaFoldDB" id="A0A8H6NW57"/>
<organism evidence="3 4">
    <name type="scientific">Colletotrichum musicola</name>
    <dbReference type="NCBI Taxonomy" id="2175873"/>
    <lineage>
        <taxon>Eukaryota</taxon>
        <taxon>Fungi</taxon>
        <taxon>Dikarya</taxon>
        <taxon>Ascomycota</taxon>
        <taxon>Pezizomycotina</taxon>
        <taxon>Sordariomycetes</taxon>
        <taxon>Hypocreomycetidae</taxon>
        <taxon>Glomerellales</taxon>
        <taxon>Glomerellaceae</taxon>
        <taxon>Colletotrichum</taxon>
        <taxon>Colletotrichum orchidearum species complex</taxon>
    </lineage>
</organism>
<keyword evidence="4" id="KW-1185">Reference proteome</keyword>
<dbReference type="OrthoDB" id="10261782at2759"/>
<feature type="region of interest" description="Disordered" evidence="1">
    <location>
        <begin position="242"/>
        <end position="301"/>
    </location>
</feature>
<evidence type="ECO:0000313" key="3">
    <source>
        <dbReference type="EMBL" id="KAF6843549.1"/>
    </source>
</evidence>
<feature type="signal peptide" evidence="2">
    <location>
        <begin position="1"/>
        <end position="19"/>
    </location>
</feature>
<name>A0A8H6NW57_9PEZI</name>
<feature type="compositionally biased region" description="Basic and acidic residues" evidence="1">
    <location>
        <begin position="245"/>
        <end position="271"/>
    </location>
</feature>
<feature type="chain" id="PRO_5034278089" description="Serine protein kinase" evidence="2">
    <location>
        <begin position="20"/>
        <end position="687"/>
    </location>
</feature>
<dbReference type="Proteomes" id="UP000639643">
    <property type="component" value="Unassembled WGS sequence"/>
</dbReference>
<evidence type="ECO:0000256" key="2">
    <source>
        <dbReference type="SAM" id="SignalP"/>
    </source>
</evidence>
<protein>
    <recommendedName>
        <fullName evidence="5">Serine protein kinase</fullName>
    </recommendedName>
</protein>
<proteinExistence type="predicted"/>
<reference evidence="3" key="1">
    <citation type="journal article" date="2020" name="Phytopathology">
        <title>Genome Sequence Resources of Colletotrichum truncatum, C. plurivorum, C. musicola, and C. sojae: Four Species Pathogenic to Soybean (Glycine max).</title>
        <authorList>
            <person name="Rogerio F."/>
            <person name="Boufleur T.R."/>
            <person name="Ciampi-Guillardi M."/>
            <person name="Sukno S.A."/>
            <person name="Thon M.R."/>
            <person name="Massola Junior N.S."/>
            <person name="Baroncelli R."/>
        </authorList>
    </citation>
    <scope>NUCLEOTIDE SEQUENCE</scope>
    <source>
        <strain evidence="3">LFN0074</strain>
    </source>
</reference>
<evidence type="ECO:0000313" key="4">
    <source>
        <dbReference type="Proteomes" id="UP000639643"/>
    </source>
</evidence>
<gene>
    <name evidence="3" type="ORF">CMUS01_01957</name>
</gene>
<evidence type="ECO:0000256" key="1">
    <source>
        <dbReference type="SAM" id="MobiDB-lite"/>
    </source>
</evidence>
<evidence type="ECO:0008006" key="5">
    <source>
        <dbReference type="Google" id="ProtNLM"/>
    </source>
</evidence>
<dbReference type="PANTHER" id="PTHR35204:SF1">
    <property type="entry name" value="ENTEROTOXIN"/>
    <property type="match status" value="1"/>
</dbReference>
<sequence length="687" mass="76366">MHLARVLLSLSCVAAAGEGYEQKPLGPLPETETPAVPLAVTSGESLPGWRRGLNFSSPAPHLFSSAYGLLQQWSNTVFPNGHTMAVVEIPAFTLLYHGRMDEEAPPSPEWLAFDIEMAYGIMGSTRQSFMHSYQTTRPVKALYFDGESAALMGLGQLDTQMLHLYGNVTGPDSDGGGLWRGLEPEYERAMGLCDWLLERGLREPGAGFEGVVRMNAGFELIWCDFGSESLRLVSRGNVTAPQIRDVGEGGGKKVTREGKWDGGGKKDKDEGPTSVYPLPPQPTRTDRPVSPSKPAVPPNWRGIMGPIDREPFLQSQGWGWFSSATWHYGSTGMGPGKGETRARVLGCGITSWYSGRHWGSMVREEQKRLNLTDEGYWTGDQSVGNRSVALALLGRRRRLHHLEAATHAQAEEVRGETEAMLRDVLTGGRCSGMGWVETMGEIVQRTAGHLMALEQAARFGGDEKNGTEAMEWLHRLRGQSHMFLVSFLEYPHEITDETWEVGGLLFGETYSRCRYRYTRLLVDVPLSSRESDLRDAVEEIMGGICGVLLEVGFEVERTWYALEEGASPELRKLGERWADGVRMLRAWVGWEGEFIRCDKVCGWDERCYIPMWPLLKSIWGGRRPRPPPRNGTEPGPPPYWGRGPGYGGNHTRPGLPGRGPAWMGDDTDLWEPKCVKMEDIMPKPRGD</sequence>
<dbReference type="EMBL" id="WIGM01000037">
    <property type="protein sequence ID" value="KAF6843549.1"/>
    <property type="molecule type" value="Genomic_DNA"/>
</dbReference>
<comment type="caution">
    <text evidence="3">The sequence shown here is derived from an EMBL/GenBank/DDBJ whole genome shotgun (WGS) entry which is preliminary data.</text>
</comment>
<feature type="region of interest" description="Disordered" evidence="1">
    <location>
        <begin position="623"/>
        <end position="666"/>
    </location>
</feature>
<keyword evidence="2" id="KW-0732">Signal</keyword>
<accession>A0A8H6NW57</accession>
<dbReference type="InterPro" id="IPR038921">
    <property type="entry name" value="YOR389W-like"/>
</dbReference>